<comment type="caution">
    <text evidence="7">The sequence shown here is derived from an EMBL/GenBank/DDBJ whole genome shotgun (WGS) entry which is preliminary data.</text>
</comment>
<evidence type="ECO:0000313" key="7">
    <source>
        <dbReference type="EMBL" id="KRL45194.1"/>
    </source>
</evidence>
<dbReference type="GO" id="GO:0046872">
    <property type="term" value="F:metal ion binding"/>
    <property type="evidence" value="ECO:0007669"/>
    <property type="project" value="UniProtKB-KW"/>
</dbReference>
<protein>
    <submittedName>
        <fullName evidence="7">Metal-dependent amidase aminoacylase carboxypeptidase</fullName>
    </submittedName>
</protein>
<reference evidence="7 8" key="1">
    <citation type="journal article" date="2015" name="Genome Announc.">
        <title>Expanding the biotechnology potential of lactobacilli through comparative genomics of 213 strains and associated genera.</title>
        <authorList>
            <person name="Sun Z."/>
            <person name="Harris H.M."/>
            <person name="McCann A."/>
            <person name="Guo C."/>
            <person name="Argimon S."/>
            <person name="Zhang W."/>
            <person name="Yang X."/>
            <person name="Jeffery I.B."/>
            <person name="Cooney J.C."/>
            <person name="Kagawa T.F."/>
            <person name="Liu W."/>
            <person name="Song Y."/>
            <person name="Salvetti E."/>
            <person name="Wrobel A."/>
            <person name="Rasinkangas P."/>
            <person name="Parkhill J."/>
            <person name="Rea M.C."/>
            <person name="O'Sullivan O."/>
            <person name="Ritari J."/>
            <person name="Douillard F.P."/>
            <person name="Paul Ross R."/>
            <person name="Yang R."/>
            <person name="Briner A.E."/>
            <person name="Felis G.E."/>
            <person name="de Vos W.M."/>
            <person name="Barrangou R."/>
            <person name="Klaenhammer T.R."/>
            <person name="Caufield P.W."/>
            <person name="Cui Y."/>
            <person name="Zhang H."/>
            <person name="O'Toole P.W."/>
        </authorList>
    </citation>
    <scope>NUCLEOTIDE SEQUENCE [LARGE SCALE GENOMIC DNA]</scope>
    <source>
        <strain evidence="7 8">DSM 14500</strain>
    </source>
</reference>
<evidence type="ECO:0000256" key="3">
    <source>
        <dbReference type="ARBA" id="ARBA00022915"/>
    </source>
</evidence>
<dbReference type="RefSeq" id="WP_235804251.1">
    <property type="nucleotide sequence ID" value="NZ_AZEZ01000019.1"/>
</dbReference>
<dbReference type="PATRIC" id="fig|1423770.3.peg.735"/>
<dbReference type="SUPFAM" id="SSF53187">
    <property type="entry name" value="Zn-dependent exopeptidases"/>
    <property type="match status" value="1"/>
</dbReference>
<dbReference type="EMBL" id="AZEZ01000019">
    <property type="protein sequence ID" value="KRL45194.1"/>
    <property type="molecule type" value="Genomic_DNA"/>
</dbReference>
<keyword evidence="5" id="KW-0479">Metal-binding</keyword>
<dbReference type="InterPro" id="IPR017439">
    <property type="entry name" value="Amidohydrolase"/>
</dbReference>
<feature type="binding site" evidence="5">
    <location>
        <position position="108"/>
    </location>
    <ligand>
        <name>Mn(2+)</name>
        <dbReference type="ChEBI" id="CHEBI:29035"/>
        <label>2</label>
    </ligand>
</feature>
<name>A0A0R1QS26_9LACO</name>
<dbReference type="GO" id="GO:0050118">
    <property type="term" value="F:N-acetyldiaminopimelate deacetylase activity"/>
    <property type="evidence" value="ECO:0007669"/>
    <property type="project" value="UniProtKB-ARBA"/>
</dbReference>
<dbReference type="NCBIfam" id="TIGR01891">
    <property type="entry name" value="amidohydrolases"/>
    <property type="match status" value="1"/>
</dbReference>
<dbReference type="SUPFAM" id="SSF55031">
    <property type="entry name" value="Bacterial exopeptidase dimerisation domain"/>
    <property type="match status" value="1"/>
</dbReference>
<keyword evidence="8" id="KW-1185">Reference proteome</keyword>
<keyword evidence="2" id="KW-0378">Hydrolase</keyword>
<sequence>MDTGLLAEIKGHYPGKTIALRADIDALPIKEETDLEFKSKNIGVMHACGHDLHFSSLLGAAYVLNGIKDQLHGTVRLLFQPAEEAGHGGDQVLEKHVLDGVQAIVGFHNNPKLPVGKIALQQGPLMAGCYHIKVVIHGQGSHGARPEEGSDVIVTQAAIITQLQTIVSRNNDPFHAVVVSITKVTAGTTWNVLPDTATLVGTVRTFNDKDTQLVKQRFYELVENIAKAYGQTVEIEWVTGAFPINNDPLITSVVKAGLKDVSEPTLTMTGEDFATFETKIPGTFAFIGSNGNKKAADVHDAKYVGLDETISPAIDYFISSTQSLLSYFDKES</sequence>
<dbReference type="GO" id="GO:0019877">
    <property type="term" value="P:diaminopimelate biosynthetic process"/>
    <property type="evidence" value="ECO:0007669"/>
    <property type="project" value="UniProtKB-KW"/>
</dbReference>
<dbReference type="STRING" id="1423770.FD29_GL000715"/>
<evidence type="ECO:0000259" key="6">
    <source>
        <dbReference type="Pfam" id="PF07687"/>
    </source>
</evidence>
<comment type="cofactor">
    <cofactor evidence="5">
        <name>Mn(2+)</name>
        <dbReference type="ChEBI" id="CHEBI:29035"/>
    </cofactor>
    <text evidence="5">The Mn(2+) ion enhances activity.</text>
</comment>
<dbReference type="GO" id="GO:0004180">
    <property type="term" value="F:carboxypeptidase activity"/>
    <property type="evidence" value="ECO:0007669"/>
    <property type="project" value="UniProtKB-KW"/>
</dbReference>
<feature type="binding site" evidence="5">
    <location>
        <position position="299"/>
    </location>
    <ligand>
        <name>Mn(2+)</name>
        <dbReference type="ChEBI" id="CHEBI:29035"/>
        <label>2</label>
    </ligand>
</feature>
<dbReference type="Gene3D" id="3.30.70.360">
    <property type="match status" value="1"/>
</dbReference>
<evidence type="ECO:0000256" key="1">
    <source>
        <dbReference type="ARBA" id="ARBA00022605"/>
    </source>
</evidence>
<keyword evidence="3" id="KW-0220">Diaminopimelate biosynthesis</keyword>
<organism evidence="7 8">
    <name type="scientific">Companilactobacillus mindensis DSM 14500</name>
    <dbReference type="NCBI Taxonomy" id="1423770"/>
    <lineage>
        <taxon>Bacteria</taxon>
        <taxon>Bacillati</taxon>
        <taxon>Bacillota</taxon>
        <taxon>Bacilli</taxon>
        <taxon>Lactobacillales</taxon>
        <taxon>Lactobacillaceae</taxon>
        <taxon>Companilactobacillus</taxon>
    </lineage>
</organism>
<feature type="domain" description="Peptidase M20 dimerisation" evidence="6">
    <location>
        <begin position="132"/>
        <end position="229"/>
    </location>
</feature>
<dbReference type="Pfam" id="PF01546">
    <property type="entry name" value="Peptidase_M20"/>
    <property type="match status" value="1"/>
</dbReference>
<evidence type="ECO:0000256" key="5">
    <source>
        <dbReference type="PIRSR" id="PIRSR005962-1"/>
    </source>
</evidence>
<dbReference type="Pfam" id="PF07687">
    <property type="entry name" value="M20_dimer"/>
    <property type="match status" value="1"/>
</dbReference>
<evidence type="ECO:0000256" key="2">
    <source>
        <dbReference type="ARBA" id="ARBA00022801"/>
    </source>
</evidence>
<gene>
    <name evidence="7" type="ORF">FD29_GL000715</name>
</gene>
<dbReference type="AlphaFoldDB" id="A0A0R1QS26"/>
<feature type="binding site" evidence="5">
    <location>
        <position position="84"/>
    </location>
    <ligand>
        <name>Mn(2+)</name>
        <dbReference type="ChEBI" id="CHEBI:29035"/>
        <label>2</label>
    </ligand>
</feature>
<keyword evidence="7" id="KW-0121">Carboxypeptidase</keyword>
<dbReference type="InterPro" id="IPR036264">
    <property type="entry name" value="Bact_exopeptidase_dim_dom"/>
</dbReference>
<proteinExistence type="predicted"/>
<feature type="binding site" evidence="5">
    <location>
        <position position="48"/>
    </location>
    <ligand>
        <name>Mn(2+)</name>
        <dbReference type="ChEBI" id="CHEBI:29035"/>
        <label>2</label>
    </ligand>
</feature>
<keyword evidence="5" id="KW-0464">Manganese</keyword>
<feature type="binding site" evidence="5">
    <location>
        <position position="50"/>
    </location>
    <ligand>
        <name>Mn(2+)</name>
        <dbReference type="ChEBI" id="CHEBI:29035"/>
        <label>2</label>
    </ligand>
</feature>
<dbReference type="InterPro" id="IPR002933">
    <property type="entry name" value="Peptidase_M20"/>
</dbReference>
<dbReference type="GO" id="GO:0009085">
    <property type="term" value="P:lysine biosynthetic process"/>
    <property type="evidence" value="ECO:0007669"/>
    <property type="project" value="UniProtKB-KW"/>
</dbReference>
<dbReference type="FunFam" id="3.30.70.360:FF:000001">
    <property type="entry name" value="N-acetyldiaminopimelate deacetylase"/>
    <property type="match status" value="1"/>
</dbReference>
<dbReference type="PANTHER" id="PTHR11014:SF63">
    <property type="entry name" value="METALLOPEPTIDASE, PUTATIVE (AFU_ORTHOLOGUE AFUA_6G09600)-RELATED"/>
    <property type="match status" value="1"/>
</dbReference>
<accession>A0A0R1QS26</accession>
<evidence type="ECO:0000313" key="8">
    <source>
        <dbReference type="Proteomes" id="UP000050872"/>
    </source>
</evidence>
<dbReference type="PANTHER" id="PTHR11014">
    <property type="entry name" value="PEPTIDASE M20 FAMILY MEMBER"/>
    <property type="match status" value="1"/>
</dbReference>
<dbReference type="Proteomes" id="UP000050872">
    <property type="component" value="Unassembled WGS sequence"/>
</dbReference>
<keyword evidence="7" id="KW-0645">Protease</keyword>
<dbReference type="InterPro" id="IPR011650">
    <property type="entry name" value="Peptidase_M20_dimer"/>
</dbReference>
<keyword evidence="1" id="KW-0028">Amino-acid biosynthesis</keyword>
<dbReference type="PIRSF" id="PIRSF005962">
    <property type="entry name" value="Pept_M20D_amidohydro"/>
    <property type="match status" value="1"/>
</dbReference>
<evidence type="ECO:0000256" key="4">
    <source>
        <dbReference type="ARBA" id="ARBA00023154"/>
    </source>
</evidence>
<dbReference type="Gene3D" id="3.40.630.10">
    <property type="entry name" value="Zn peptidases"/>
    <property type="match status" value="1"/>
</dbReference>
<keyword evidence="4" id="KW-0457">Lysine biosynthesis</keyword>